<evidence type="ECO:0000313" key="3">
    <source>
        <dbReference type="Proteomes" id="UP000284605"/>
    </source>
</evidence>
<accession>A0A418W9M0</accession>
<proteinExistence type="predicted"/>
<keyword evidence="3" id="KW-1185">Reference proteome</keyword>
<evidence type="ECO:0000256" key="1">
    <source>
        <dbReference type="SAM" id="MobiDB-lite"/>
    </source>
</evidence>
<gene>
    <name evidence="2" type="ORF">D3874_06445</name>
</gene>
<protein>
    <submittedName>
        <fullName evidence="2">DUF2849 domain-containing protein</fullName>
    </submittedName>
</protein>
<name>A0A418W9M0_9PROT</name>
<dbReference type="Proteomes" id="UP000284605">
    <property type="component" value="Unassembled WGS sequence"/>
</dbReference>
<sequence length="107" mass="10994">MKVLTANRLLDGEVVYLAEGDAWAEDLASARVVSDDDGEVALTAAGAAAIKARLVVGAYLMPVTVEGGRILPASVRERIRAAGPSNRNDLGKQAGLHNGGPSANGTR</sequence>
<comment type="caution">
    <text evidence="2">The sequence shown here is derived from an EMBL/GenBank/DDBJ whole genome shotgun (WGS) entry which is preliminary data.</text>
</comment>
<dbReference type="Pfam" id="PF11011">
    <property type="entry name" value="DUF2849"/>
    <property type="match status" value="1"/>
</dbReference>
<feature type="region of interest" description="Disordered" evidence="1">
    <location>
        <begin position="82"/>
        <end position="107"/>
    </location>
</feature>
<dbReference type="OrthoDB" id="9815695at2"/>
<dbReference type="InterPro" id="IPR021270">
    <property type="entry name" value="DUF2849"/>
</dbReference>
<dbReference type="AlphaFoldDB" id="A0A418W9M0"/>
<organism evidence="2 3">
    <name type="scientific">Oleomonas cavernae</name>
    <dbReference type="NCBI Taxonomy" id="2320859"/>
    <lineage>
        <taxon>Bacteria</taxon>
        <taxon>Pseudomonadati</taxon>
        <taxon>Pseudomonadota</taxon>
        <taxon>Alphaproteobacteria</taxon>
        <taxon>Acetobacterales</taxon>
        <taxon>Acetobacteraceae</taxon>
        <taxon>Oleomonas</taxon>
    </lineage>
</organism>
<evidence type="ECO:0000313" key="2">
    <source>
        <dbReference type="EMBL" id="RJF86705.1"/>
    </source>
</evidence>
<dbReference type="RefSeq" id="WP_119777350.1">
    <property type="nucleotide sequence ID" value="NZ_QYUK01000011.1"/>
</dbReference>
<dbReference type="EMBL" id="QYUK01000011">
    <property type="protein sequence ID" value="RJF86705.1"/>
    <property type="molecule type" value="Genomic_DNA"/>
</dbReference>
<reference evidence="2 3" key="1">
    <citation type="submission" date="2018-09" db="EMBL/GenBank/DDBJ databases">
        <authorList>
            <person name="Zhu H."/>
        </authorList>
    </citation>
    <scope>NUCLEOTIDE SEQUENCE [LARGE SCALE GENOMIC DNA]</scope>
    <source>
        <strain evidence="2 3">K1W22B-8</strain>
    </source>
</reference>